<dbReference type="RefSeq" id="WP_091570683.1">
    <property type="nucleotide sequence ID" value="NZ_FMZA01000013.1"/>
</dbReference>
<organism evidence="2 3">
    <name type="scientific">Melghirimyces thermohalophilus</name>
    <dbReference type="NCBI Taxonomy" id="1236220"/>
    <lineage>
        <taxon>Bacteria</taxon>
        <taxon>Bacillati</taxon>
        <taxon>Bacillota</taxon>
        <taxon>Bacilli</taxon>
        <taxon>Bacillales</taxon>
        <taxon>Thermoactinomycetaceae</taxon>
        <taxon>Melghirimyces</taxon>
    </lineage>
</organism>
<protein>
    <submittedName>
        <fullName evidence="2">Uncharacterized protein</fullName>
    </submittedName>
</protein>
<keyword evidence="1" id="KW-0472">Membrane</keyword>
<evidence type="ECO:0000313" key="3">
    <source>
        <dbReference type="Proteomes" id="UP000199387"/>
    </source>
</evidence>
<proteinExistence type="predicted"/>
<dbReference type="EMBL" id="FMZA01000013">
    <property type="protein sequence ID" value="SDC67837.1"/>
    <property type="molecule type" value="Genomic_DNA"/>
</dbReference>
<keyword evidence="1" id="KW-1133">Transmembrane helix</keyword>
<evidence type="ECO:0000256" key="1">
    <source>
        <dbReference type="SAM" id="Phobius"/>
    </source>
</evidence>
<sequence>MTPFILFGLIRMTVVLVSLVLLIFLAVVGWRWMKAHESIAHSLSVWTGKKGNEQHRWDHG</sequence>
<feature type="transmembrane region" description="Helical" evidence="1">
    <location>
        <begin position="6"/>
        <end position="28"/>
    </location>
</feature>
<accession>A0A1G6NKK1</accession>
<gene>
    <name evidence="2" type="ORF">SAMN04488112_11337</name>
</gene>
<keyword evidence="3" id="KW-1185">Reference proteome</keyword>
<dbReference type="STRING" id="1236220.SAMN04488112_11337"/>
<dbReference type="AlphaFoldDB" id="A0A1G6NKK1"/>
<keyword evidence="1" id="KW-0812">Transmembrane</keyword>
<evidence type="ECO:0000313" key="2">
    <source>
        <dbReference type="EMBL" id="SDC67837.1"/>
    </source>
</evidence>
<name>A0A1G6NKK1_9BACL</name>
<reference evidence="2 3" key="1">
    <citation type="submission" date="2016-10" db="EMBL/GenBank/DDBJ databases">
        <authorList>
            <person name="de Groot N.N."/>
        </authorList>
    </citation>
    <scope>NUCLEOTIDE SEQUENCE [LARGE SCALE GENOMIC DNA]</scope>
    <source>
        <strain evidence="2 3">DSM 45514</strain>
    </source>
</reference>
<dbReference type="Pfam" id="PF26262">
    <property type="entry name" value="DUF8066"/>
    <property type="match status" value="1"/>
</dbReference>
<dbReference type="Proteomes" id="UP000199387">
    <property type="component" value="Unassembled WGS sequence"/>
</dbReference>
<dbReference type="InterPro" id="IPR058379">
    <property type="entry name" value="DUF8066"/>
</dbReference>